<dbReference type="InterPro" id="IPR032710">
    <property type="entry name" value="NTF2-like_dom_sf"/>
</dbReference>
<dbReference type="InterPro" id="IPR051975">
    <property type="entry name" value="mtLSU_mL45"/>
</dbReference>
<keyword evidence="3" id="KW-0689">Ribosomal protein</keyword>
<feature type="domain" description="Tim44-like" evidence="9">
    <location>
        <begin position="116"/>
        <end position="269"/>
    </location>
</feature>
<dbReference type="OrthoDB" id="19619at2759"/>
<dbReference type="SMART" id="SM00978">
    <property type="entry name" value="Tim44"/>
    <property type="match status" value="1"/>
</dbReference>
<evidence type="ECO:0000313" key="10">
    <source>
        <dbReference type="EMBL" id="EXX59761.1"/>
    </source>
</evidence>
<evidence type="ECO:0000256" key="2">
    <source>
        <dbReference type="ARBA" id="ARBA00022946"/>
    </source>
</evidence>
<keyword evidence="5" id="KW-0687">Ribonucleoprotein</keyword>
<dbReference type="STRING" id="1432141.A0A015KJB3"/>
<comment type="caution">
    <text evidence="10">The sequence shown here is derived from an EMBL/GenBank/DDBJ whole genome shotgun (WGS) entry which is preliminary data.</text>
</comment>
<keyword evidence="4" id="KW-0496">Mitochondrion</keyword>
<dbReference type="InterPro" id="IPR007379">
    <property type="entry name" value="Tim44-like_dom"/>
</dbReference>
<evidence type="ECO:0000256" key="4">
    <source>
        <dbReference type="ARBA" id="ARBA00023128"/>
    </source>
</evidence>
<evidence type="ECO:0000259" key="9">
    <source>
        <dbReference type="SMART" id="SM00978"/>
    </source>
</evidence>
<evidence type="ECO:0000256" key="8">
    <source>
        <dbReference type="ARBA" id="ARBA00043031"/>
    </source>
</evidence>
<comment type="similarity">
    <text evidence="6">Belongs to the mitochondrion-specific ribosomal protein mL45 family.</text>
</comment>
<reference evidence="10 11" key="1">
    <citation type="submission" date="2014-02" db="EMBL/GenBank/DDBJ databases">
        <title>Single nucleus genome sequencing reveals high similarity among nuclei of an endomycorrhizal fungus.</title>
        <authorList>
            <person name="Lin K."/>
            <person name="Geurts R."/>
            <person name="Zhang Z."/>
            <person name="Limpens E."/>
            <person name="Saunders D.G."/>
            <person name="Mu D."/>
            <person name="Pang E."/>
            <person name="Cao H."/>
            <person name="Cha H."/>
            <person name="Lin T."/>
            <person name="Zhou Q."/>
            <person name="Shang Y."/>
            <person name="Li Y."/>
            <person name="Ivanov S."/>
            <person name="Sharma T."/>
            <person name="Velzen R.V."/>
            <person name="Ruijter N.D."/>
            <person name="Aanen D.K."/>
            <person name="Win J."/>
            <person name="Kamoun S."/>
            <person name="Bisseling T."/>
            <person name="Huang S."/>
        </authorList>
    </citation>
    <scope>NUCLEOTIDE SEQUENCE [LARGE SCALE GENOMIC DNA]</scope>
    <source>
        <strain evidence="11">DAOM197198w</strain>
    </source>
</reference>
<organism evidence="10 11">
    <name type="scientific">Rhizophagus irregularis (strain DAOM 197198w)</name>
    <name type="common">Glomus intraradices</name>
    <dbReference type="NCBI Taxonomy" id="1432141"/>
    <lineage>
        <taxon>Eukaryota</taxon>
        <taxon>Fungi</taxon>
        <taxon>Fungi incertae sedis</taxon>
        <taxon>Mucoromycota</taxon>
        <taxon>Glomeromycotina</taxon>
        <taxon>Glomeromycetes</taxon>
        <taxon>Glomerales</taxon>
        <taxon>Glomeraceae</taxon>
        <taxon>Rhizophagus</taxon>
    </lineage>
</organism>
<dbReference type="SUPFAM" id="SSF54427">
    <property type="entry name" value="NTF2-like"/>
    <property type="match status" value="1"/>
</dbReference>
<keyword evidence="2" id="KW-0809">Transit peptide</keyword>
<keyword evidence="11" id="KW-1185">Reference proteome</keyword>
<dbReference type="GO" id="GO:0005739">
    <property type="term" value="C:mitochondrion"/>
    <property type="evidence" value="ECO:0007669"/>
    <property type="project" value="UniProtKB-SubCell"/>
</dbReference>
<dbReference type="GO" id="GO:1990904">
    <property type="term" value="C:ribonucleoprotein complex"/>
    <property type="evidence" value="ECO:0007669"/>
    <property type="project" value="UniProtKB-KW"/>
</dbReference>
<comment type="subcellular location">
    <subcellularLocation>
        <location evidence="1">Mitochondrion</location>
    </subcellularLocation>
</comment>
<dbReference type="AlphaFoldDB" id="A0A015KJB3"/>
<protein>
    <recommendedName>
        <fullName evidence="7">Large ribosomal subunit protein mL45</fullName>
    </recommendedName>
    <alternativeName>
        <fullName evidence="8">39S ribosomal protein L45, mitochondrial</fullName>
    </alternativeName>
</protein>
<evidence type="ECO:0000256" key="7">
    <source>
        <dbReference type="ARBA" id="ARBA00039448"/>
    </source>
</evidence>
<proteinExistence type="inferred from homology"/>
<evidence type="ECO:0000256" key="5">
    <source>
        <dbReference type="ARBA" id="ARBA00023274"/>
    </source>
</evidence>
<dbReference type="GO" id="GO:0005840">
    <property type="term" value="C:ribosome"/>
    <property type="evidence" value="ECO:0007669"/>
    <property type="project" value="UniProtKB-KW"/>
</dbReference>
<dbReference type="Proteomes" id="UP000022910">
    <property type="component" value="Unassembled WGS sequence"/>
</dbReference>
<dbReference type="Pfam" id="PF04280">
    <property type="entry name" value="Tim44"/>
    <property type="match status" value="1"/>
</dbReference>
<accession>A0A015KJB3</accession>
<dbReference type="PANTHER" id="PTHR28554">
    <property type="entry name" value="39S RIBOSOMAL PROTEIN L45, MITOCHONDRIAL"/>
    <property type="match status" value="1"/>
</dbReference>
<dbReference type="PANTHER" id="PTHR28554:SF1">
    <property type="entry name" value="LARGE RIBOSOMAL SUBUNIT PROTEIN ML45"/>
    <property type="match status" value="1"/>
</dbReference>
<name>A0A015KJB3_RHIIW</name>
<evidence type="ECO:0000256" key="6">
    <source>
        <dbReference type="ARBA" id="ARBA00038073"/>
    </source>
</evidence>
<evidence type="ECO:0000313" key="11">
    <source>
        <dbReference type="Proteomes" id="UP000022910"/>
    </source>
</evidence>
<evidence type="ECO:0000256" key="3">
    <source>
        <dbReference type="ARBA" id="ARBA00022980"/>
    </source>
</evidence>
<sequence length="288" mass="34276">MLGPRFNKVFRINLLSCQNNLSNPRYLIRKPNTLFLFTKISLGRNYSSEAELRDLRETLERIDPRYVPDFDFGIIDPYFKPLQMPSIFSKKYYRILYENSKNTFKNFMFGLNIAYCERKYSEYKDKPAEYWSPKSFKSKALNLYVEMNENYASKNLKALQNLVEDRMYNKIKYDLKHREGKFIWKYHGLVEKPKYINVRCILGHTRSTGNYLVQLTIKLHTKQSVGLYNKAGKLIAGDPKKVKDVLEYVVFQRKMWDKSKGWTIYGYFNDINNNLLTQTNTQTKIQDV</sequence>
<dbReference type="HOGENOM" id="CLU_084288_0_0_1"/>
<dbReference type="Gene3D" id="3.10.450.240">
    <property type="match status" value="1"/>
</dbReference>
<dbReference type="EMBL" id="JEMT01026213">
    <property type="protein sequence ID" value="EXX59761.1"/>
    <property type="molecule type" value="Genomic_DNA"/>
</dbReference>
<gene>
    <name evidence="10" type="ORF">RirG_186170</name>
</gene>
<evidence type="ECO:0000256" key="1">
    <source>
        <dbReference type="ARBA" id="ARBA00004173"/>
    </source>
</evidence>